<dbReference type="EMBL" id="CAJFDI010000004">
    <property type="protein sequence ID" value="CAD5224689.1"/>
    <property type="molecule type" value="Genomic_DNA"/>
</dbReference>
<evidence type="ECO:0000313" key="2">
    <source>
        <dbReference type="EMBL" id="CAD5224689.1"/>
    </source>
</evidence>
<name>A0A1I7SEI8_BURXY</name>
<proteinExistence type="predicted"/>
<dbReference type="Proteomes" id="UP000582659">
    <property type="component" value="Unassembled WGS sequence"/>
</dbReference>
<gene>
    <name evidence="2" type="ORF">BXYJ_LOCUS8169</name>
</gene>
<dbReference type="Proteomes" id="UP000095284">
    <property type="component" value="Unplaced"/>
</dbReference>
<feature type="chain" id="PRO_5036022154" evidence="1">
    <location>
        <begin position="16"/>
        <end position="154"/>
    </location>
</feature>
<keyword evidence="4" id="KW-1185">Reference proteome</keyword>
<sequence>MKFLILSILCPFAIASDLKLNAHPGYDLSLHYQRAPFLPSDIADVCEKNGGKPGVIQSEHINGLIVADTPELEGLVGAQIPFFQIGLYAQDQQLKWFDDRVSSNYTNFPQGFEIPSGRVYFALDPHGTDGRQPGEWFALPAEQGSTGAICGHIY</sequence>
<reference evidence="2" key="2">
    <citation type="submission" date="2020-09" db="EMBL/GenBank/DDBJ databases">
        <authorList>
            <person name="Kikuchi T."/>
        </authorList>
    </citation>
    <scope>NUCLEOTIDE SEQUENCE</scope>
    <source>
        <strain evidence="2">Ka4C1</strain>
    </source>
</reference>
<dbReference type="Proteomes" id="UP000659654">
    <property type="component" value="Unassembled WGS sequence"/>
</dbReference>
<evidence type="ECO:0000313" key="4">
    <source>
        <dbReference type="Proteomes" id="UP000659654"/>
    </source>
</evidence>
<dbReference type="WBParaSite" id="BXY_1144700.1">
    <property type="protein sequence ID" value="BXY_1144700.1"/>
    <property type="gene ID" value="BXY_1144700"/>
</dbReference>
<organism evidence="3 5">
    <name type="scientific">Bursaphelenchus xylophilus</name>
    <name type="common">Pinewood nematode worm</name>
    <name type="synonym">Aphelenchoides xylophilus</name>
    <dbReference type="NCBI Taxonomy" id="6326"/>
    <lineage>
        <taxon>Eukaryota</taxon>
        <taxon>Metazoa</taxon>
        <taxon>Ecdysozoa</taxon>
        <taxon>Nematoda</taxon>
        <taxon>Chromadorea</taxon>
        <taxon>Rhabditida</taxon>
        <taxon>Tylenchina</taxon>
        <taxon>Tylenchomorpha</taxon>
        <taxon>Aphelenchoidea</taxon>
        <taxon>Aphelenchoididae</taxon>
        <taxon>Bursaphelenchus</taxon>
    </lineage>
</organism>
<reference evidence="5" key="1">
    <citation type="submission" date="2016-11" db="UniProtKB">
        <authorList>
            <consortium name="WormBaseParasite"/>
        </authorList>
    </citation>
    <scope>IDENTIFICATION</scope>
</reference>
<dbReference type="EMBL" id="CAJFCV020000004">
    <property type="protein sequence ID" value="CAG9113550.1"/>
    <property type="molecule type" value="Genomic_DNA"/>
</dbReference>
<feature type="signal peptide" evidence="1">
    <location>
        <begin position="1"/>
        <end position="15"/>
    </location>
</feature>
<accession>A0A1I7SEI8</accession>
<evidence type="ECO:0000313" key="3">
    <source>
        <dbReference type="Proteomes" id="UP000095284"/>
    </source>
</evidence>
<evidence type="ECO:0000313" key="5">
    <source>
        <dbReference type="WBParaSite" id="BXY_1144700.1"/>
    </source>
</evidence>
<keyword evidence="1" id="KW-0732">Signal</keyword>
<protein>
    <submittedName>
        <fullName evidence="2">(pine wood nematode) hypothetical protein</fullName>
    </submittedName>
</protein>
<dbReference type="AlphaFoldDB" id="A0A1I7SEI8"/>
<evidence type="ECO:0000256" key="1">
    <source>
        <dbReference type="SAM" id="SignalP"/>
    </source>
</evidence>